<dbReference type="GO" id="GO:0043709">
    <property type="term" value="P:cell adhesion involved in single-species biofilm formation"/>
    <property type="evidence" value="ECO:0007669"/>
    <property type="project" value="TreeGrafter"/>
</dbReference>
<dbReference type="InterPro" id="IPR000160">
    <property type="entry name" value="GGDEF_dom"/>
</dbReference>
<dbReference type="EC" id="2.7.7.65" evidence="2"/>
<evidence type="ECO:0000313" key="4">
    <source>
        <dbReference type="EMBL" id="MCT7944953.1"/>
    </source>
</evidence>
<comment type="caution">
    <text evidence="4">The sequence shown here is derived from an EMBL/GenBank/DDBJ whole genome shotgun (WGS) entry which is preliminary data.</text>
</comment>
<protein>
    <recommendedName>
        <fullName evidence="2">diguanylate cyclase</fullName>
        <ecNumber evidence="2">2.7.7.65</ecNumber>
    </recommendedName>
</protein>
<dbReference type="SUPFAM" id="SSF55073">
    <property type="entry name" value="Nucleotide cyclase"/>
    <property type="match status" value="1"/>
</dbReference>
<dbReference type="InterPro" id="IPR050469">
    <property type="entry name" value="Diguanylate_Cyclase"/>
</dbReference>
<evidence type="ECO:0000256" key="2">
    <source>
        <dbReference type="ARBA" id="ARBA00012528"/>
    </source>
</evidence>
<dbReference type="PANTHER" id="PTHR45138">
    <property type="entry name" value="REGULATORY COMPONENTS OF SENSORY TRANSDUCTION SYSTEM"/>
    <property type="match status" value="1"/>
</dbReference>
<dbReference type="PROSITE" id="PS50887">
    <property type="entry name" value="GGDEF"/>
    <property type="match status" value="1"/>
</dbReference>
<dbReference type="CDD" id="cd01949">
    <property type="entry name" value="GGDEF"/>
    <property type="match status" value="1"/>
</dbReference>
<organism evidence="4 5">
    <name type="scientific">Shewanella septentrionalis</name>
    <dbReference type="NCBI Taxonomy" id="2952223"/>
    <lineage>
        <taxon>Bacteria</taxon>
        <taxon>Pseudomonadati</taxon>
        <taxon>Pseudomonadota</taxon>
        <taxon>Gammaproteobacteria</taxon>
        <taxon>Alteromonadales</taxon>
        <taxon>Shewanellaceae</taxon>
        <taxon>Shewanella</taxon>
    </lineage>
</organism>
<dbReference type="InterPro" id="IPR043128">
    <property type="entry name" value="Rev_trsase/Diguanyl_cyclase"/>
</dbReference>
<dbReference type="SMART" id="SM00267">
    <property type="entry name" value="GGDEF"/>
    <property type="match status" value="1"/>
</dbReference>
<comment type="cofactor">
    <cofactor evidence="1">
        <name>Mg(2+)</name>
        <dbReference type="ChEBI" id="CHEBI:18420"/>
    </cofactor>
</comment>
<evidence type="ECO:0000313" key="5">
    <source>
        <dbReference type="Proteomes" id="UP001155604"/>
    </source>
</evidence>
<proteinExistence type="predicted"/>
<keyword evidence="5" id="KW-1185">Reference proteome</keyword>
<dbReference type="InterPro" id="IPR029787">
    <property type="entry name" value="Nucleotide_cyclase"/>
</dbReference>
<dbReference type="Proteomes" id="UP001155604">
    <property type="component" value="Unassembled WGS sequence"/>
</dbReference>
<name>A0A9X2WSV5_9GAMM</name>
<gene>
    <name evidence="4" type="ORF">NE536_06190</name>
</gene>
<accession>A0A9X2WSV5</accession>
<feature type="domain" description="GGDEF" evidence="3">
    <location>
        <begin position="165"/>
        <end position="293"/>
    </location>
</feature>
<sequence>MDFGLATELYPDEYRYQTEHYSPNDNPLDLVQVIQQLHASLDPRTVFACYGKVLGQYLPIQGVRLSYGEHKLSWGKRYGISVKRQLICAGMQLTIQYQLLTPLTPSQTSNLKEIEPLLLQPLLNAMQYQEMSMQAMFDSLTGLGNRHYYSQSLSNATARAHRKQGSVALIVLDLDNFKQLNDKFGHKCGDYILKEFGDIIRATIRNTDQAFRIGGDEFVIIVQGNIHAAGLLCERIVSAINQHTSFTQFGVSCSLGAAESHDTIEAEQLYELADKALYQAKAAGRNCYKLSQNQLV</sequence>
<dbReference type="FunFam" id="3.30.70.270:FF:000001">
    <property type="entry name" value="Diguanylate cyclase domain protein"/>
    <property type="match status" value="1"/>
</dbReference>
<evidence type="ECO:0000259" key="3">
    <source>
        <dbReference type="PROSITE" id="PS50887"/>
    </source>
</evidence>
<dbReference type="GO" id="GO:0052621">
    <property type="term" value="F:diguanylate cyclase activity"/>
    <property type="evidence" value="ECO:0007669"/>
    <property type="project" value="UniProtKB-EC"/>
</dbReference>
<dbReference type="NCBIfam" id="TIGR00254">
    <property type="entry name" value="GGDEF"/>
    <property type="match status" value="1"/>
</dbReference>
<dbReference type="RefSeq" id="WP_261272146.1">
    <property type="nucleotide sequence ID" value="NZ_JAMTCC010000008.1"/>
</dbReference>
<dbReference type="GO" id="GO:1902201">
    <property type="term" value="P:negative regulation of bacterial-type flagellum-dependent cell motility"/>
    <property type="evidence" value="ECO:0007669"/>
    <property type="project" value="TreeGrafter"/>
</dbReference>
<evidence type="ECO:0000256" key="1">
    <source>
        <dbReference type="ARBA" id="ARBA00001946"/>
    </source>
</evidence>
<reference evidence="4" key="1">
    <citation type="journal article" date="2023" name="Int. J. Syst. Evol. Microbiol.">
        <title>&lt;i&gt;Shewanella septentrionalis&lt;/i&gt; sp. nov. and &lt;i&gt;Shewanella holmiensis&lt;/i&gt; sp. nov., isolated from Baltic Sea water and sediments.</title>
        <authorList>
            <person name="Martin-Rodriguez A.J."/>
            <person name="Thorell K."/>
            <person name="Joffre E."/>
            <person name="Jensie-Markopoulos S."/>
            <person name="Moore E.R.B."/>
            <person name="Sjoling A."/>
        </authorList>
    </citation>
    <scope>NUCLEOTIDE SEQUENCE</scope>
    <source>
        <strain evidence="4">SP1W3</strain>
    </source>
</reference>
<dbReference type="Pfam" id="PF00990">
    <property type="entry name" value="GGDEF"/>
    <property type="match status" value="1"/>
</dbReference>
<dbReference type="EMBL" id="JAMTCC010000008">
    <property type="protein sequence ID" value="MCT7944953.1"/>
    <property type="molecule type" value="Genomic_DNA"/>
</dbReference>
<dbReference type="AlphaFoldDB" id="A0A9X2WSV5"/>
<dbReference type="GO" id="GO:0005886">
    <property type="term" value="C:plasma membrane"/>
    <property type="evidence" value="ECO:0007669"/>
    <property type="project" value="TreeGrafter"/>
</dbReference>
<dbReference type="Gene3D" id="3.30.70.270">
    <property type="match status" value="1"/>
</dbReference>
<dbReference type="PANTHER" id="PTHR45138:SF6">
    <property type="entry name" value="DIGUANYLATE CYCLASE DGCN"/>
    <property type="match status" value="1"/>
</dbReference>